<dbReference type="Gene3D" id="3.20.20.60">
    <property type="entry name" value="Phosphoenolpyruvate-binding domains"/>
    <property type="match status" value="1"/>
</dbReference>
<dbReference type="EMBL" id="PDJG01000001">
    <property type="protein sequence ID" value="PFG32973.1"/>
    <property type="molecule type" value="Genomic_DNA"/>
</dbReference>
<evidence type="ECO:0000256" key="1">
    <source>
        <dbReference type="ARBA" id="ARBA00001946"/>
    </source>
</evidence>
<evidence type="ECO:0000256" key="3">
    <source>
        <dbReference type="ARBA" id="ARBA00022842"/>
    </source>
</evidence>
<name>A0A2A9E2A6_9MICO</name>
<feature type="region of interest" description="Disordered" evidence="4">
    <location>
        <begin position="419"/>
        <end position="438"/>
    </location>
</feature>
<keyword evidence="2" id="KW-0479">Metal-binding</keyword>
<dbReference type="SUPFAM" id="SSF51621">
    <property type="entry name" value="Phosphoenolpyruvate/pyruvate domain"/>
    <property type="match status" value="1"/>
</dbReference>
<dbReference type="InterPro" id="IPR054255">
    <property type="entry name" value="DUF6986"/>
</dbReference>
<keyword evidence="5" id="KW-0456">Lyase</keyword>
<feature type="compositionally biased region" description="Polar residues" evidence="4">
    <location>
        <begin position="424"/>
        <end position="438"/>
    </location>
</feature>
<keyword evidence="6" id="KW-1185">Reference proteome</keyword>
<proteinExistence type="predicted"/>
<dbReference type="Proteomes" id="UP000225548">
    <property type="component" value="Unassembled WGS sequence"/>
</dbReference>
<dbReference type="Pfam" id="PF22484">
    <property type="entry name" value="DUF6986"/>
    <property type="match status" value="1"/>
</dbReference>
<dbReference type="PANTHER" id="PTHR32308:SF10">
    <property type="entry name" value="CITRATE LYASE SUBUNIT BETA"/>
    <property type="match status" value="1"/>
</dbReference>
<dbReference type="InterPro" id="IPR015813">
    <property type="entry name" value="Pyrv/PenolPyrv_kinase-like_dom"/>
</dbReference>
<dbReference type="GO" id="GO:0016829">
    <property type="term" value="F:lyase activity"/>
    <property type="evidence" value="ECO:0007669"/>
    <property type="project" value="UniProtKB-KW"/>
</dbReference>
<accession>A0A2A9E2A6</accession>
<evidence type="ECO:0000256" key="4">
    <source>
        <dbReference type="SAM" id="MobiDB-lite"/>
    </source>
</evidence>
<comment type="cofactor">
    <cofactor evidence="1">
        <name>Mg(2+)</name>
        <dbReference type="ChEBI" id="CHEBI:18420"/>
    </cofactor>
</comment>
<evidence type="ECO:0000313" key="5">
    <source>
        <dbReference type="EMBL" id="PFG32973.1"/>
    </source>
</evidence>
<keyword evidence="3" id="KW-0460">Magnesium</keyword>
<gene>
    <name evidence="5" type="ORF">ATL42_0825</name>
</gene>
<protein>
    <submittedName>
        <fullName evidence="5">HpcH/HpaI aldolase/citrate lyase family protein</fullName>
    </submittedName>
</protein>
<sequence length="438" mass="46055">MTGRTSLTAADLGEVDSMLRSTDTLLETAYPGERSSRQPVHTVYVPADACTPTLAREWGERALAATSYVGGPAGLAAAILDDDALVAEVAPRVQAKLEAEPIEDLRLDFEDGYGDRGDAAEDEDALAVVRHIATTVADGTAPPFLGIRFKCLEAPTRARGLRTLDLVVSGLVDAGGLPDGLVLTLAKVTTVDQVDAMVRVCEQLEAAHGLPAGRLRFEIQVETPQLVLGADGTVPVARALHRAPGRVSSLHYGTYDYSASLGIAAQHQAMDHPAADHAKQAMQVAVAGTGVHLSDGSTNIVPVGSPDEIEAAWRLHARLVQRSLSAGFYQGWDLHPAQLVTRFIATYAFFRSGFAPAARRLDSYVSSRSGGVMDEPATARALARFVTRGLSCGALDAAEVTARCGLSPDALDALAFPVRPRGASTGTDGPSTQRSSTP</sequence>
<dbReference type="GO" id="GO:0006107">
    <property type="term" value="P:oxaloacetate metabolic process"/>
    <property type="evidence" value="ECO:0007669"/>
    <property type="project" value="TreeGrafter"/>
</dbReference>
<dbReference type="PANTHER" id="PTHR32308">
    <property type="entry name" value="LYASE BETA SUBUNIT, PUTATIVE (AFU_ORTHOLOGUE AFUA_4G13030)-RELATED"/>
    <property type="match status" value="1"/>
</dbReference>
<dbReference type="InterPro" id="IPR040442">
    <property type="entry name" value="Pyrv_kinase-like_dom_sf"/>
</dbReference>
<comment type="caution">
    <text evidence="5">The sequence shown here is derived from an EMBL/GenBank/DDBJ whole genome shotgun (WGS) entry which is preliminary data.</text>
</comment>
<evidence type="ECO:0000256" key="2">
    <source>
        <dbReference type="ARBA" id="ARBA00022723"/>
    </source>
</evidence>
<reference evidence="5 6" key="1">
    <citation type="submission" date="2017-10" db="EMBL/GenBank/DDBJ databases">
        <title>Sequencing the genomes of 1000 actinobacteria strains.</title>
        <authorList>
            <person name="Klenk H.-P."/>
        </authorList>
    </citation>
    <scope>NUCLEOTIDE SEQUENCE [LARGE SCALE GENOMIC DNA]</scope>
    <source>
        <strain evidence="5 6">DSM 18966</strain>
    </source>
</reference>
<evidence type="ECO:0000313" key="6">
    <source>
        <dbReference type="Proteomes" id="UP000225548"/>
    </source>
</evidence>
<organism evidence="5 6">
    <name type="scientific">Sanguibacter antarcticus</name>
    <dbReference type="NCBI Taxonomy" id="372484"/>
    <lineage>
        <taxon>Bacteria</taxon>
        <taxon>Bacillati</taxon>
        <taxon>Actinomycetota</taxon>
        <taxon>Actinomycetes</taxon>
        <taxon>Micrococcales</taxon>
        <taxon>Sanguibacteraceae</taxon>
        <taxon>Sanguibacter</taxon>
    </lineage>
</organism>
<dbReference type="AlphaFoldDB" id="A0A2A9E2A6"/>
<dbReference type="GO" id="GO:0000287">
    <property type="term" value="F:magnesium ion binding"/>
    <property type="evidence" value="ECO:0007669"/>
    <property type="project" value="TreeGrafter"/>
</dbReference>